<dbReference type="STRING" id="502779.C1H1B7"/>
<protein>
    <submittedName>
        <fullName evidence="1">Uncharacterized protein</fullName>
    </submittedName>
</protein>
<dbReference type="VEuPathDB" id="FungiDB:PAAG_04561"/>
<reference evidence="1 2" key="1">
    <citation type="journal article" date="2011" name="PLoS Genet.">
        <title>Comparative genomic analysis of human fungal pathogens causing paracoccidioidomycosis.</title>
        <authorList>
            <person name="Desjardins C.A."/>
            <person name="Champion M.D."/>
            <person name="Holder J.W."/>
            <person name="Muszewska A."/>
            <person name="Goldberg J."/>
            <person name="Bailao A.M."/>
            <person name="Brigido M.M."/>
            <person name="Ferreira M.E."/>
            <person name="Garcia A.M."/>
            <person name="Grynberg M."/>
            <person name="Gujja S."/>
            <person name="Heiman D.I."/>
            <person name="Henn M.R."/>
            <person name="Kodira C.D."/>
            <person name="Leon-Narvaez H."/>
            <person name="Longo L.V."/>
            <person name="Ma L.J."/>
            <person name="Malavazi I."/>
            <person name="Matsuo A.L."/>
            <person name="Morais F.V."/>
            <person name="Pereira M."/>
            <person name="Rodriguez-Brito S."/>
            <person name="Sakthikumar S."/>
            <person name="Salem-Izacc S.M."/>
            <person name="Sykes S.M."/>
            <person name="Teixeira M.M."/>
            <person name="Vallejo M.C."/>
            <person name="Walter M.E."/>
            <person name="Yandava C."/>
            <person name="Young S."/>
            <person name="Zeng Q."/>
            <person name="Zucker J."/>
            <person name="Felipe M.S."/>
            <person name="Goldman G.H."/>
            <person name="Haas B.J."/>
            <person name="McEwen J.G."/>
            <person name="Nino-Vega G."/>
            <person name="Puccia R."/>
            <person name="San-Blas G."/>
            <person name="Soares C.M."/>
            <person name="Birren B.W."/>
            <person name="Cuomo C.A."/>
        </authorList>
    </citation>
    <scope>NUCLEOTIDE SEQUENCE [LARGE SCALE GENOMIC DNA]</scope>
    <source>
        <strain evidence="2">ATCC MYA-826 / Pb01</strain>
    </source>
</reference>
<dbReference type="Proteomes" id="UP000002059">
    <property type="component" value="Partially assembled WGS sequence"/>
</dbReference>
<name>C1H1B7_PARBA</name>
<organism evidence="1 2">
    <name type="scientific">Paracoccidioides lutzii (strain ATCC MYA-826 / Pb01)</name>
    <name type="common">Paracoccidioides brasiliensis</name>
    <dbReference type="NCBI Taxonomy" id="502779"/>
    <lineage>
        <taxon>Eukaryota</taxon>
        <taxon>Fungi</taxon>
        <taxon>Dikarya</taxon>
        <taxon>Ascomycota</taxon>
        <taxon>Pezizomycotina</taxon>
        <taxon>Eurotiomycetes</taxon>
        <taxon>Eurotiomycetidae</taxon>
        <taxon>Onygenales</taxon>
        <taxon>Ajellomycetaceae</taxon>
        <taxon>Paracoccidioides</taxon>
    </lineage>
</organism>
<dbReference type="KEGG" id="pbl:PAAG_04561"/>
<dbReference type="EMBL" id="KN294002">
    <property type="protein sequence ID" value="EEH33511.2"/>
    <property type="molecule type" value="Genomic_DNA"/>
</dbReference>
<sequence length="147" mass="16551">MLKEWYTGTYKKIARIKRTDMGADGLEDILTEFPPAFEFAKPLCRALRDILFPYGVRGIIVGTSQDPNHLYNPIIKAYDDAIYVRPPSLELEIAQQTISSQTRIGHPFAAAPLKIRPIGHMMKRTLSLHIKQLQFPPAQSAPPIPQA</sequence>
<dbReference type="GeneID" id="9096833"/>
<gene>
    <name evidence="1" type="ORF">PAAG_04561</name>
</gene>
<dbReference type="AlphaFoldDB" id="C1H1B7"/>
<proteinExistence type="predicted"/>
<dbReference type="OrthoDB" id="4187685at2759"/>
<accession>C1H1B7</accession>
<dbReference type="HOGENOM" id="CLU_1768661_0_0_1"/>
<evidence type="ECO:0000313" key="2">
    <source>
        <dbReference type="Proteomes" id="UP000002059"/>
    </source>
</evidence>
<dbReference type="RefSeq" id="XP_002793651.2">
    <property type="nucleotide sequence ID" value="XM_002793605.2"/>
</dbReference>
<evidence type="ECO:0000313" key="1">
    <source>
        <dbReference type="EMBL" id="EEH33511.2"/>
    </source>
</evidence>
<keyword evidence="2" id="KW-1185">Reference proteome</keyword>